<name>A8NN70_COPC7</name>
<dbReference type="OMA" id="GSNSHEW"/>
<dbReference type="CDD" id="cd11577">
    <property type="entry name" value="GH71"/>
    <property type="match status" value="1"/>
</dbReference>
<dbReference type="OrthoDB" id="3257981at2759"/>
<gene>
    <name evidence="1" type="ORF">CC1G_06463</name>
</gene>
<evidence type="ECO:0000313" key="2">
    <source>
        <dbReference type="Proteomes" id="UP000001861"/>
    </source>
</evidence>
<dbReference type="Gene3D" id="3.20.20.80">
    <property type="entry name" value="Glycosidases"/>
    <property type="match status" value="1"/>
</dbReference>
<dbReference type="Proteomes" id="UP000001861">
    <property type="component" value="Unassembled WGS sequence"/>
</dbReference>
<dbReference type="GO" id="GO:0051118">
    <property type="term" value="F:glucan endo-1,3-alpha-glucosidase activity"/>
    <property type="evidence" value="ECO:0007669"/>
    <property type="project" value="InterPro"/>
</dbReference>
<dbReference type="InterPro" id="IPR005197">
    <property type="entry name" value="Glyco_hydro_71"/>
</dbReference>
<dbReference type="HOGENOM" id="CLU_019141_4_0_1"/>
<dbReference type="InParanoid" id="A8NN70"/>
<comment type="caution">
    <text evidence="1">The sequence shown here is derived from an EMBL/GenBank/DDBJ whole genome shotgun (WGS) entry which is preliminary data.</text>
</comment>
<accession>A8NN70</accession>
<proteinExistence type="predicted"/>
<dbReference type="EMBL" id="AACS02000012">
    <property type="protein sequence ID" value="EAU86702.2"/>
    <property type="molecule type" value="Genomic_DNA"/>
</dbReference>
<evidence type="ECO:0000313" key="1">
    <source>
        <dbReference type="EMBL" id="EAU86702.2"/>
    </source>
</evidence>
<dbReference type="Pfam" id="PF03659">
    <property type="entry name" value="Glyco_hydro_71"/>
    <property type="match status" value="1"/>
</dbReference>
<dbReference type="KEGG" id="cci:CC1G_06463"/>
<keyword evidence="2" id="KW-1185">Reference proteome</keyword>
<dbReference type="RefSeq" id="XP_001835060.2">
    <property type="nucleotide sequence ID" value="XM_001835008.2"/>
</dbReference>
<dbReference type="AlphaFoldDB" id="A8NN70"/>
<dbReference type="VEuPathDB" id="FungiDB:CC1G_06463"/>
<dbReference type="GeneID" id="6011586"/>
<sequence>MDLAYSKGIDGFSLNIGRDDWQPDRVADAFAAATGTPFKLILSFDMASLPCSTLADGAELRQYVEQYHSHDNYLRVGERPLVTTFGGQYCQFGQPTVNEGWRRIMKTHLTEVHFVPSLFVEPSTYSGLSSTDGAFSWDSGWPMGNYDISNDSDVAYLSALNGKTYMAAVSPWFFTHYGVDSYNKNFIFRADNWLLVERWEMLVQERDHIDMVQVISWNDYGESHYMGPIEGAQPHSEAWTTGFDHQGWLDLQQYYIQGYKTGQYPGISRIRIFLWGRLHPALEDIPSDPVGKPENFRFTEDFVWAVIFLPDEARLNLSCGENVIILDLDSGVSKVRLPVTNDCTPTATIVRESDGYHMLVFTPQGYNWTTRPTAYNFNAFVAASP</sequence>
<protein>
    <submittedName>
        <fullName evidence="1">Alpha-1,3-glucanase</fullName>
    </submittedName>
</protein>
<reference evidence="1 2" key="1">
    <citation type="journal article" date="2010" name="Proc. Natl. Acad. Sci. U.S.A.">
        <title>Insights into evolution of multicellular fungi from the assembled chromosomes of the mushroom Coprinopsis cinerea (Coprinus cinereus).</title>
        <authorList>
            <person name="Stajich J.E."/>
            <person name="Wilke S.K."/>
            <person name="Ahren D."/>
            <person name="Au C.H."/>
            <person name="Birren B.W."/>
            <person name="Borodovsky M."/>
            <person name="Burns C."/>
            <person name="Canback B."/>
            <person name="Casselton L.A."/>
            <person name="Cheng C.K."/>
            <person name="Deng J."/>
            <person name="Dietrich F.S."/>
            <person name="Fargo D.C."/>
            <person name="Farman M.L."/>
            <person name="Gathman A.C."/>
            <person name="Goldberg J."/>
            <person name="Guigo R."/>
            <person name="Hoegger P.J."/>
            <person name="Hooker J.B."/>
            <person name="Huggins A."/>
            <person name="James T.Y."/>
            <person name="Kamada T."/>
            <person name="Kilaru S."/>
            <person name="Kodira C."/>
            <person name="Kues U."/>
            <person name="Kupfer D."/>
            <person name="Kwan H.S."/>
            <person name="Lomsadze A."/>
            <person name="Li W."/>
            <person name="Lilly W.W."/>
            <person name="Ma L.J."/>
            <person name="Mackey A.J."/>
            <person name="Manning G."/>
            <person name="Martin F."/>
            <person name="Muraguchi H."/>
            <person name="Natvig D.O."/>
            <person name="Palmerini H."/>
            <person name="Ramesh M.A."/>
            <person name="Rehmeyer C.J."/>
            <person name="Roe B.A."/>
            <person name="Shenoy N."/>
            <person name="Stanke M."/>
            <person name="Ter-Hovhannisyan V."/>
            <person name="Tunlid A."/>
            <person name="Velagapudi R."/>
            <person name="Vision T.J."/>
            <person name="Zeng Q."/>
            <person name="Zolan M.E."/>
            <person name="Pukkila P.J."/>
        </authorList>
    </citation>
    <scope>NUCLEOTIDE SEQUENCE [LARGE SCALE GENOMIC DNA]</scope>
    <source>
        <strain evidence="2">Okayama-7 / 130 / ATCC MYA-4618 / FGSC 9003</strain>
    </source>
</reference>
<dbReference type="eggNOG" id="ENOG502RTMK">
    <property type="taxonomic scope" value="Eukaryota"/>
</dbReference>
<organism evidence="1 2">
    <name type="scientific">Coprinopsis cinerea (strain Okayama-7 / 130 / ATCC MYA-4618 / FGSC 9003)</name>
    <name type="common">Inky cap fungus</name>
    <name type="synonym">Hormographiella aspergillata</name>
    <dbReference type="NCBI Taxonomy" id="240176"/>
    <lineage>
        <taxon>Eukaryota</taxon>
        <taxon>Fungi</taxon>
        <taxon>Dikarya</taxon>
        <taxon>Basidiomycota</taxon>
        <taxon>Agaricomycotina</taxon>
        <taxon>Agaricomycetes</taxon>
        <taxon>Agaricomycetidae</taxon>
        <taxon>Agaricales</taxon>
        <taxon>Agaricineae</taxon>
        <taxon>Psathyrellaceae</taxon>
        <taxon>Coprinopsis</taxon>
    </lineage>
</organism>